<evidence type="ECO:0000259" key="3">
    <source>
        <dbReference type="Pfam" id="PF07970"/>
    </source>
</evidence>
<dbReference type="EMBL" id="HBGS01062396">
    <property type="protein sequence ID" value="CAD9494213.1"/>
    <property type="molecule type" value="Transcribed_RNA"/>
</dbReference>
<evidence type="ECO:0000256" key="1">
    <source>
        <dbReference type="ARBA" id="ARBA00005648"/>
    </source>
</evidence>
<organism evidence="4">
    <name type="scientific">Octactis speculum</name>
    <dbReference type="NCBI Taxonomy" id="3111310"/>
    <lineage>
        <taxon>Eukaryota</taxon>
        <taxon>Sar</taxon>
        <taxon>Stramenopiles</taxon>
        <taxon>Ochrophyta</taxon>
        <taxon>Dictyochophyceae</taxon>
        <taxon>Dictyochales</taxon>
        <taxon>Dictyochaceae</taxon>
        <taxon>Octactis</taxon>
    </lineage>
</organism>
<evidence type="ECO:0000313" key="4">
    <source>
        <dbReference type="EMBL" id="CAD9494213.1"/>
    </source>
</evidence>
<evidence type="ECO:0000256" key="2">
    <source>
        <dbReference type="SAM" id="Phobius"/>
    </source>
</evidence>
<sequence length="149" mass="16805">MDSVVKMVDEQQGTGLFQYFIKVVPTIYESREGPKIITNQYSFTERFRPLERPGGQLHDLLHDHNKHGSSAGHHQATTVLPGIFWVYDFSAFMIEISHPVTPLTHFLARLCAIAGGVFTVTGLIDALIFHWKAYMKNRSRPGLGKFGMS</sequence>
<dbReference type="PANTHER" id="PTHR10984:SF25">
    <property type="entry name" value="ENDOPLASMIC RETICULUM-GOLGI INTERMEDIATE COMPARTMENT PROTEIN 3"/>
    <property type="match status" value="1"/>
</dbReference>
<feature type="domain" description="Endoplasmic reticulum vesicle transporter C-terminal" evidence="3">
    <location>
        <begin position="2"/>
        <end position="125"/>
    </location>
</feature>
<dbReference type="GO" id="GO:0005783">
    <property type="term" value="C:endoplasmic reticulum"/>
    <property type="evidence" value="ECO:0007669"/>
    <property type="project" value="TreeGrafter"/>
</dbReference>
<dbReference type="AlphaFoldDB" id="A0A7S2HLU8"/>
<keyword evidence="2" id="KW-0812">Transmembrane</keyword>
<dbReference type="Pfam" id="PF07970">
    <property type="entry name" value="COPIIcoated_ERV"/>
    <property type="match status" value="1"/>
</dbReference>
<name>A0A7S2HLU8_9STRA</name>
<dbReference type="InterPro" id="IPR045888">
    <property type="entry name" value="Erv"/>
</dbReference>
<reference evidence="4" key="1">
    <citation type="submission" date="2021-01" db="EMBL/GenBank/DDBJ databases">
        <authorList>
            <person name="Corre E."/>
            <person name="Pelletier E."/>
            <person name="Niang G."/>
            <person name="Scheremetjew M."/>
            <person name="Finn R."/>
            <person name="Kale V."/>
            <person name="Holt S."/>
            <person name="Cochrane G."/>
            <person name="Meng A."/>
            <person name="Brown T."/>
            <person name="Cohen L."/>
        </authorList>
    </citation>
    <scope>NUCLEOTIDE SEQUENCE</scope>
    <source>
        <strain evidence="4">CCMP1381</strain>
    </source>
</reference>
<accession>A0A7S2HLU8</accession>
<keyword evidence="2" id="KW-1133">Transmembrane helix</keyword>
<gene>
    <name evidence="4" type="ORF">DSPE1174_LOCUS32498</name>
</gene>
<protein>
    <recommendedName>
        <fullName evidence="3">Endoplasmic reticulum vesicle transporter C-terminal domain-containing protein</fullName>
    </recommendedName>
</protein>
<dbReference type="InterPro" id="IPR012936">
    <property type="entry name" value="Erv_C"/>
</dbReference>
<dbReference type="PANTHER" id="PTHR10984">
    <property type="entry name" value="ENDOPLASMIC RETICULUM-GOLGI INTERMEDIATE COMPARTMENT PROTEIN"/>
    <property type="match status" value="1"/>
</dbReference>
<keyword evidence="2" id="KW-0472">Membrane</keyword>
<proteinExistence type="inferred from homology"/>
<comment type="similarity">
    <text evidence="1">Belongs to the ERGIC family.</text>
</comment>
<dbReference type="GO" id="GO:0030134">
    <property type="term" value="C:COPII-coated ER to Golgi transport vesicle"/>
    <property type="evidence" value="ECO:0007669"/>
    <property type="project" value="TreeGrafter"/>
</dbReference>
<feature type="transmembrane region" description="Helical" evidence="2">
    <location>
        <begin position="106"/>
        <end position="131"/>
    </location>
</feature>